<feature type="region of interest" description="Disordered" evidence="1">
    <location>
        <begin position="1"/>
        <end position="69"/>
    </location>
</feature>
<evidence type="ECO:0000313" key="3">
    <source>
        <dbReference type="Proteomes" id="UP001370758"/>
    </source>
</evidence>
<name>A0AAV9VWK3_9PEZI</name>
<dbReference type="EMBL" id="JAVHJL010000009">
    <property type="protein sequence ID" value="KAK6497900.1"/>
    <property type="molecule type" value="Genomic_DNA"/>
</dbReference>
<evidence type="ECO:0000256" key="1">
    <source>
        <dbReference type="SAM" id="MobiDB-lite"/>
    </source>
</evidence>
<organism evidence="2 3">
    <name type="scientific">Arthrobotrys musiformis</name>
    <dbReference type="NCBI Taxonomy" id="47236"/>
    <lineage>
        <taxon>Eukaryota</taxon>
        <taxon>Fungi</taxon>
        <taxon>Dikarya</taxon>
        <taxon>Ascomycota</taxon>
        <taxon>Pezizomycotina</taxon>
        <taxon>Orbiliomycetes</taxon>
        <taxon>Orbiliales</taxon>
        <taxon>Orbiliaceae</taxon>
        <taxon>Arthrobotrys</taxon>
    </lineage>
</organism>
<dbReference type="AlphaFoldDB" id="A0AAV9VWK3"/>
<keyword evidence="3" id="KW-1185">Reference proteome</keyword>
<gene>
    <name evidence="2" type="ORF">TWF481_012298</name>
</gene>
<dbReference type="Proteomes" id="UP001370758">
    <property type="component" value="Unassembled WGS sequence"/>
</dbReference>
<protein>
    <submittedName>
        <fullName evidence="2">Uncharacterized protein</fullName>
    </submittedName>
</protein>
<reference evidence="2 3" key="1">
    <citation type="submission" date="2023-08" db="EMBL/GenBank/DDBJ databases">
        <authorList>
            <person name="Palmer J.M."/>
        </authorList>
    </citation>
    <scope>NUCLEOTIDE SEQUENCE [LARGE SCALE GENOMIC DNA]</scope>
    <source>
        <strain evidence="2 3">TWF481</strain>
    </source>
</reference>
<sequence>MEFEVSERTWSETKETPVLGEETVLEEVTSRRRRSSQEKFRFPKTSHIPSLSPTKSRQRSDTRSRKAASQVYRVEDESYYYTYSTVTPKVRSSDSRSSSSCCSRSSNSSQKSDVSAAAKQPVLLDISCCSNADSYIDREFWAGFGMGFREANELRHCCTGGRDFVNCAGCTICLSSGDA</sequence>
<feature type="compositionally biased region" description="Basic and acidic residues" evidence="1">
    <location>
        <begin position="1"/>
        <end position="15"/>
    </location>
</feature>
<accession>A0AAV9VWK3</accession>
<feature type="region of interest" description="Disordered" evidence="1">
    <location>
        <begin position="87"/>
        <end position="114"/>
    </location>
</feature>
<comment type="caution">
    <text evidence="2">The sequence shown here is derived from an EMBL/GenBank/DDBJ whole genome shotgun (WGS) entry which is preliminary data.</text>
</comment>
<proteinExistence type="predicted"/>
<evidence type="ECO:0000313" key="2">
    <source>
        <dbReference type="EMBL" id="KAK6497900.1"/>
    </source>
</evidence>
<feature type="compositionally biased region" description="Low complexity" evidence="1">
    <location>
        <begin position="95"/>
        <end position="114"/>
    </location>
</feature>